<evidence type="ECO:0000256" key="2">
    <source>
        <dbReference type="ARBA" id="ARBA00022737"/>
    </source>
</evidence>
<gene>
    <name evidence="4" type="ORF">TGDOM2_304670</name>
</gene>
<dbReference type="SUPFAM" id="SSF52075">
    <property type="entry name" value="Outer arm dynein light chain 1"/>
    <property type="match status" value="1"/>
</dbReference>
<evidence type="ECO:0000313" key="5">
    <source>
        <dbReference type="Proteomes" id="UP000028837"/>
    </source>
</evidence>
<evidence type="ECO:0000256" key="3">
    <source>
        <dbReference type="ARBA" id="ARBA00025777"/>
    </source>
</evidence>
<dbReference type="GO" id="GO:0042393">
    <property type="term" value="F:histone binding"/>
    <property type="evidence" value="ECO:0007669"/>
    <property type="project" value="TreeGrafter"/>
</dbReference>
<dbReference type="OrthoDB" id="5954088at2759"/>
<reference evidence="4 5" key="1">
    <citation type="submission" date="2014-02" db="EMBL/GenBank/DDBJ databases">
        <authorList>
            <person name="Sibley D."/>
            <person name="Venepally P."/>
            <person name="Karamycheva S."/>
            <person name="Hadjithomas M."/>
            <person name="Khan A."/>
            <person name="Brunk B."/>
            <person name="Roos D."/>
            <person name="Caler E."/>
            <person name="Lorenzi H."/>
        </authorList>
    </citation>
    <scope>NUCLEOTIDE SEQUENCE [LARGE SCALE GENOMIC DNA]</scope>
    <source>
        <strain evidence="4 5">GAB2-2007-GAL-DOM2</strain>
    </source>
</reference>
<proteinExistence type="inferred from homology"/>
<dbReference type="VEuPathDB" id="ToxoDB:TGDOM2_304670"/>
<dbReference type="AlphaFoldDB" id="A0A086JJA3"/>
<comment type="caution">
    <text evidence="4">The sequence shown here is derived from an EMBL/GenBank/DDBJ whole genome shotgun (WGS) entry which is preliminary data.</text>
</comment>
<dbReference type="PANTHER" id="PTHR11375:SF0">
    <property type="entry name" value="ACIDIC LEUCINE-RICH NUCLEAR PHOSPHOPROTEIN 32 FAMILY MEMBER A"/>
    <property type="match status" value="1"/>
</dbReference>
<comment type="similarity">
    <text evidence="3">Belongs to the ANP32 family.</text>
</comment>
<dbReference type="InterPro" id="IPR032675">
    <property type="entry name" value="LRR_dom_sf"/>
</dbReference>
<organism evidence="4 5">
    <name type="scientific">Toxoplasma gondii GAB2-2007-GAL-DOM2</name>
    <dbReference type="NCBI Taxonomy" id="1130820"/>
    <lineage>
        <taxon>Eukaryota</taxon>
        <taxon>Sar</taxon>
        <taxon>Alveolata</taxon>
        <taxon>Apicomplexa</taxon>
        <taxon>Conoidasida</taxon>
        <taxon>Coccidia</taxon>
        <taxon>Eucoccidiorida</taxon>
        <taxon>Eimeriorina</taxon>
        <taxon>Sarcocystidae</taxon>
        <taxon>Toxoplasma</taxon>
    </lineage>
</organism>
<accession>A0A086JJA3</accession>
<dbReference type="Gene3D" id="3.80.10.10">
    <property type="entry name" value="Ribonuclease Inhibitor"/>
    <property type="match status" value="1"/>
</dbReference>
<keyword evidence="2" id="KW-0677">Repeat</keyword>
<dbReference type="PROSITE" id="PS51450">
    <property type="entry name" value="LRR"/>
    <property type="match status" value="2"/>
</dbReference>
<dbReference type="EMBL" id="AHZU02001449">
    <property type="protein sequence ID" value="KFG32221.1"/>
    <property type="molecule type" value="Genomic_DNA"/>
</dbReference>
<keyword evidence="1" id="KW-0433">Leucine-rich repeat</keyword>
<dbReference type="Pfam" id="PF13516">
    <property type="entry name" value="LRR_6"/>
    <property type="match status" value="1"/>
</dbReference>
<dbReference type="Proteomes" id="UP000028837">
    <property type="component" value="Unassembled WGS sequence"/>
</dbReference>
<name>A0A086JJA3_TOXGO</name>
<evidence type="ECO:0000313" key="4">
    <source>
        <dbReference type="EMBL" id="KFG32221.1"/>
    </source>
</evidence>
<dbReference type="GO" id="GO:0005634">
    <property type="term" value="C:nucleus"/>
    <property type="evidence" value="ECO:0007669"/>
    <property type="project" value="TreeGrafter"/>
</dbReference>
<dbReference type="PANTHER" id="PTHR11375">
    <property type="entry name" value="ACIDIC LEUCINE-RICH NUCLEAR PHOSPHOPROTEIN 32"/>
    <property type="match status" value="1"/>
</dbReference>
<dbReference type="InterPro" id="IPR045081">
    <property type="entry name" value="AN32"/>
</dbReference>
<protein>
    <submittedName>
        <fullName evidence="4">Leucine rich repeat-containing protein</fullName>
    </submittedName>
</protein>
<dbReference type="InterPro" id="IPR001611">
    <property type="entry name" value="Leu-rich_rpt"/>
</dbReference>
<sequence>MYQSVPSWPMATFNPVNAARTAAPMQSPSVTSQFLPARERAIAERVPSALAYKVATETAQAADLDDKALRCGAKQLPDGRLFWAPKTLLVPNRLPLDYVHTRTEEGATNFKRALLDELRKLKEQQYKLCAEDSTDWEKTPREKHHDVIVFHTQFVVDTGAIESLILDGRRSSFPYDFQVLTDGDKELFADFFNMRALRILNCGLTSCENIPRFKFLKELDLTGNKIASFKGLLCFTYLKTLKLEGNQITTLKHFPFSPGLQELDLSLNPFNDSLARLLERVTQLKVLKLTYTKISAADHLLPLSKMTHLEVIDIRGTPLLRYPGRFAMLGALRSKLVY</sequence>
<evidence type="ECO:0000256" key="1">
    <source>
        <dbReference type="ARBA" id="ARBA00022614"/>
    </source>
</evidence>